<accession>A0A443SCR1</accession>
<dbReference type="GO" id="GO:0005096">
    <property type="term" value="F:GTPase activator activity"/>
    <property type="evidence" value="ECO:0007669"/>
    <property type="project" value="TreeGrafter"/>
</dbReference>
<dbReference type="OrthoDB" id="19923at2759"/>
<organism evidence="2 3">
    <name type="scientific">Leptotrombidium deliense</name>
    <dbReference type="NCBI Taxonomy" id="299467"/>
    <lineage>
        <taxon>Eukaryota</taxon>
        <taxon>Metazoa</taxon>
        <taxon>Ecdysozoa</taxon>
        <taxon>Arthropoda</taxon>
        <taxon>Chelicerata</taxon>
        <taxon>Arachnida</taxon>
        <taxon>Acari</taxon>
        <taxon>Acariformes</taxon>
        <taxon>Trombidiformes</taxon>
        <taxon>Prostigmata</taxon>
        <taxon>Anystina</taxon>
        <taxon>Parasitengona</taxon>
        <taxon>Trombiculoidea</taxon>
        <taxon>Trombiculidae</taxon>
        <taxon>Leptotrombidium</taxon>
    </lineage>
</organism>
<dbReference type="Proteomes" id="UP000288716">
    <property type="component" value="Unassembled WGS sequence"/>
</dbReference>
<dbReference type="STRING" id="299467.A0A443SCR1"/>
<dbReference type="InterPro" id="IPR001251">
    <property type="entry name" value="CRAL-TRIO_dom"/>
</dbReference>
<evidence type="ECO:0000313" key="2">
    <source>
        <dbReference type="EMBL" id="RWS25290.1"/>
    </source>
</evidence>
<gene>
    <name evidence="2" type="ORF">B4U80_00867</name>
</gene>
<dbReference type="PROSITE" id="PS50191">
    <property type="entry name" value="CRAL_TRIO"/>
    <property type="match status" value="1"/>
</dbReference>
<sequence>MDISQASNIAYLESPDDLMEENFEEAFRDSLIVDGIEGESNHFSKDSVYSEEEDYSDIAEHGIVEVSSDDAYGRKVITIYACRLPSNKSFNHNRFLKYLLYTLDQYVENDYTLIYFHHGLNSTNKPPLSWLWHAFRAFDRKYKKNLKSLYLVHPTNFIRIVWRLFQPAIRLRSMNSLLFD</sequence>
<dbReference type="SMART" id="SM00516">
    <property type="entry name" value="SEC14"/>
    <property type="match status" value="1"/>
</dbReference>
<dbReference type="CDD" id="cd00170">
    <property type="entry name" value="SEC14"/>
    <property type="match status" value="1"/>
</dbReference>
<dbReference type="VEuPathDB" id="VectorBase:LDEU006748"/>
<dbReference type="EMBL" id="NCKV01003866">
    <property type="protein sequence ID" value="RWS25290.1"/>
    <property type="molecule type" value="Genomic_DNA"/>
</dbReference>
<keyword evidence="3" id="KW-1185">Reference proteome</keyword>
<reference evidence="2 3" key="1">
    <citation type="journal article" date="2018" name="Gigascience">
        <title>Genomes of trombidid mites reveal novel predicted allergens and laterally-transferred genes associated with secondary metabolism.</title>
        <authorList>
            <person name="Dong X."/>
            <person name="Chaisiri K."/>
            <person name="Xia D."/>
            <person name="Armstrong S.D."/>
            <person name="Fang Y."/>
            <person name="Donnelly M.J."/>
            <person name="Kadowaki T."/>
            <person name="McGarry J.W."/>
            <person name="Darby A.C."/>
            <person name="Makepeace B.L."/>
        </authorList>
    </citation>
    <scope>NUCLEOTIDE SEQUENCE [LARGE SCALE GENOMIC DNA]</scope>
    <source>
        <strain evidence="2">UoL-UT</strain>
    </source>
</reference>
<feature type="domain" description="CRAL-TRIO" evidence="1">
    <location>
        <begin position="54"/>
        <end position="180"/>
    </location>
</feature>
<protein>
    <submittedName>
        <fullName evidence="2">Rho GTPase-activating protein 8-like protein</fullName>
    </submittedName>
</protein>
<dbReference type="SUPFAM" id="SSF52087">
    <property type="entry name" value="CRAL/TRIO domain"/>
    <property type="match status" value="1"/>
</dbReference>
<proteinExistence type="predicted"/>
<dbReference type="GO" id="GO:2001136">
    <property type="term" value="P:negative regulation of endocytic recycling"/>
    <property type="evidence" value="ECO:0007669"/>
    <property type="project" value="TreeGrafter"/>
</dbReference>
<name>A0A443SCR1_9ACAR</name>
<dbReference type="PANTHER" id="PTHR45808:SF2">
    <property type="entry name" value="RHO GTPASE-ACTIVATING PROTEIN 68F"/>
    <property type="match status" value="1"/>
</dbReference>
<comment type="caution">
    <text evidence="2">The sequence shown here is derived from an EMBL/GenBank/DDBJ whole genome shotgun (WGS) entry which is preliminary data.</text>
</comment>
<dbReference type="GO" id="GO:0007264">
    <property type="term" value="P:small GTPase-mediated signal transduction"/>
    <property type="evidence" value="ECO:0007669"/>
    <property type="project" value="TreeGrafter"/>
</dbReference>
<evidence type="ECO:0000259" key="1">
    <source>
        <dbReference type="PROSITE" id="PS50191"/>
    </source>
</evidence>
<dbReference type="GO" id="GO:0005737">
    <property type="term" value="C:cytoplasm"/>
    <property type="evidence" value="ECO:0007669"/>
    <property type="project" value="TreeGrafter"/>
</dbReference>
<dbReference type="AlphaFoldDB" id="A0A443SCR1"/>
<dbReference type="Gene3D" id="3.40.525.10">
    <property type="entry name" value="CRAL-TRIO lipid binding domain"/>
    <property type="match status" value="1"/>
</dbReference>
<evidence type="ECO:0000313" key="3">
    <source>
        <dbReference type="Proteomes" id="UP000288716"/>
    </source>
</evidence>
<dbReference type="InterPro" id="IPR036865">
    <property type="entry name" value="CRAL-TRIO_dom_sf"/>
</dbReference>
<dbReference type="Pfam" id="PF13716">
    <property type="entry name" value="CRAL_TRIO_2"/>
    <property type="match status" value="1"/>
</dbReference>
<dbReference type="PANTHER" id="PTHR45808">
    <property type="entry name" value="RHO GTPASE-ACTIVATING PROTEIN 68F"/>
    <property type="match status" value="1"/>
</dbReference>